<comment type="similarity">
    <text evidence="2">Belongs to the binding-protein-dependent transport system permease family. FecCD subfamily.</text>
</comment>
<feature type="transmembrane region" description="Helical" evidence="8">
    <location>
        <begin position="67"/>
        <end position="88"/>
    </location>
</feature>
<evidence type="ECO:0000256" key="2">
    <source>
        <dbReference type="ARBA" id="ARBA00007935"/>
    </source>
</evidence>
<reference evidence="9" key="1">
    <citation type="journal article" date="2021" name="Front. Microbiol.">
        <title>Comprehensive Comparative Genomics and Phenotyping of Methylobacterium Species.</title>
        <authorList>
            <person name="Alessa O."/>
            <person name="Ogura Y."/>
            <person name="Fujitani Y."/>
            <person name="Takami H."/>
            <person name="Hayashi T."/>
            <person name="Sahin N."/>
            <person name="Tani A."/>
        </authorList>
    </citation>
    <scope>NUCLEOTIDE SEQUENCE</scope>
    <source>
        <strain evidence="9">KCTC 52305</strain>
    </source>
</reference>
<feature type="transmembrane region" description="Helical" evidence="8">
    <location>
        <begin position="357"/>
        <end position="379"/>
    </location>
</feature>
<feature type="transmembrane region" description="Helical" evidence="8">
    <location>
        <begin position="488"/>
        <end position="507"/>
    </location>
</feature>
<comment type="caution">
    <text evidence="9">The sequence shown here is derived from an EMBL/GenBank/DDBJ whole genome shotgun (WGS) entry which is preliminary data.</text>
</comment>
<feature type="transmembrane region" description="Helical" evidence="8">
    <location>
        <begin position="100"/>
        <end position="123"/>
    </location>
</feature>
<keyword evidence="10" id="KW-1185">Reference proteome</keyword>
<evidence type="ECO:0000313" key="10">
    <source>
        <dbReference type="Proteomes" id="UP001055167"/>
    </source>
</evidence>
<feature type="transmembrane region" description="Helical" evidence="8">
    <location>
        <begin position="205"/>
        <end position="225"/>
    </location>
</feature>
<feature type="transmembrane region" description="Helical" evidence="8">
    <location>
        <begin position="456"/>
        <end position="476"/>
    </location>
</feature>
<evidence type="ECO:0000256" key="6">
    <source>
        <dbReference type="ARBA" id="ARBA00022989"/>
    </source>
</evidence>
<dbReference type="Proteomes" id="UP001055167">
    <property type="component" value="Unassembled WGS sequence"/>
</dbReference>
<accession>A0ABQ4R6W4</accession>
<evidence type="ECO:0000256" key="7">
    <source>
        <dbReference type="ARBA" id="ARBA00023136"/>
    </source>
</evidence>
<dbReference type="InterPro" id="IPR000522">
    <property type="entry name" value="ABC_transptr_permease_BtuC"/>
</dbReference>
<dbReference type="SUPFAM" id="SSF81345">
    <property type="entry name" value="ABC transporter involved in vitamin B12 uptake, BtuC"/>
    <property type="match status" value="2"/>
</dbReference>
<proteinExistence type="inferred from homology"/>
<organism evidence="9 10">
    <name type="scientific">Methylobacterium crusticola</name>
    <dbReference type="NCBI Taxonomy" id="1697972"/>
    <lineage>
        <taxon>Bacteria</taxon>
        <taxon>Pseudomonadati</taxon>
        <taxon>Pseudomonadota</taxon>
        <taxon>Alphaproteobacteria</taxon>
        <taxon>Hyphomicrobiales</taxon>
        <taxon>Methylobacteriaceae</taxon>
        <taxon>Methylobacterium</taxon>
    </lineage>
</organism>
<sequence length="666" mass="66272">MAEAVLAPGRVAARPRGTLILIAALALPALLLSLHGLTAQLPLAQALRALAAPDPADIRQVILRESWLPRLVSAWLAGAALALAGAVFQQVLRNPLASPATLGVSAGAELALAAATVFAPGLLAAGREPVALAGSALAAALVFGLTWRRGFAPLALILTGLLVNLYCGAFETLLVVLHQDALFGIFLWGAGSLAMNDWTAPAYLAPRLAACGIGVALLARPLALLDLGEAAARSLGLPLGAIRAGALALAVALGGFVVAGVGVIGFVGLAAPVLAGLTGARRLPERLWLAPLLGAVLLWLTDGVAAALGPVAAVPTGALASLVGVPVLLWLLPRLARHPAPPPPPAAPLRRARRPGALVAGCALALAFALPVACLFGPGPAGWHWAGLDGPSTPLPWRLPRVGVSLAAGALLALAGTVIQRLTANPLASPEALGISAGAALGVLVLSLALGEPGRAALLAGAGLGAAGTLAAMLALGRRSGHRPDQMLLAGVALTGGFGAVLTLLMISGDPSIALLRGWLAGSTARAAPGDALAALGVLCLAALALPALVRWLDILPLGDVPARSLGVDLGRGRLALMALAALLTAAGTLAAGPLTFVGLIAPHLARLLGLARAAHHLAGAALIGALVMVAADWAARTAFFPYGLPAGLVATVVGGPALLWLLARR</sequence>
<keyword evidence="3" id="KW-0813">Transport</keyword>
<keyword evidence="7 8" id="KW-0472">Membrane</keyword>
<dbReference type="InterPro" id="IPR037294">
    <property type="entry name" value="ABC_BtuC-like"/>
</dbReference>
<dbReference type="CDD" id="cd06550">
    <property type="entry name" value="TM_ABC_iron-siderophores_like"/>
    <property type="match status" value="1"/>
</dbReference>
<dbReference type="PANTHER" id="PTHR30472">
    <property type="entry name" value="FERRIC ENTEROBACTIN TRANSPORT SYSTEM PERMEASE PROTEIN"/>
    <property type="match status" value="1"/>
</dbReference>
<reference evidence="9" key="2">
    <citation type="submission" date="2021-08" db="EMBL/GenBank/DDBJ databases">
        <authorList>
            <person name="Tani A."/>
            <person name="Ola A."/>
            <person name="Ogura Y."/>
            <person name="Katsura K."/>
            <person name="Hayashi T."/>
        </authorList>
    </citation>
    <scope>NUCLEOTIDE SEQUENCE</scope>
    <source>
        <strain evidence="9">KCTC 52305</strain>
    </source>
</reference>
<keyword evidence="4" id="KW-1003">Cell membrane</keyword>
<dbReference type="NCBIfam" id="NF007866">
    <property type="entry name" value="PRK10577.1-2"/>
    <property type="match status" value="1"/>
</dbReference>
<feature type="transmembrane region" description="Helical" evidence="8">
    <location>
        <begin position="129"/>
        <end position="147"/>
    </location>
</feature>
<evidence type="ECO:0000256" key="5">
    <source>
        <dbReference type="ARBA" id="ARBA00022692"/>
    </source>
</evidence>
<feature type="transmembrane region" description="Helical" evidence="8">
    <location>
        <begin position="431"/>
        <end position="450"/>
    </location>
</feature>
<feature type="transmembrane region" description="Helical" evidence="8">
    <location>
        <begin position="245"/>
        <end position="275"/>
    </location>
</feature>
<feature type="transmembrane region" description="Helical" evidence="8">
    <location>
        <begin position="575"/>
        <end position="602"/>
    </location>
</feature>
<keyword evidence="5 8" id="KW-0812">Transmembrane</keyword>
<feature type="transmembrane region" description="Helical" evidence="8">
    <location>
        <begin position="154"/>
        <end position="175"/>
    </location>
</feature>
<dbReference type="Gene3D" id="1.10.3470.10">
    <property type="entry name" value="ABC transporter involved in vitamin B12 uptake, BtuC"/>
    <property type="match status" value="2"/>
</dbReference>
<dbReference type="PANTHER" id="PTHR30472:SF37">
    <property type="entry name" value="FE(3+) DICITRATE TRANSPORT SYSTEM PERMEASE PROTEIN FECD-RELATED"/>
    <property type="match status" value="1"/>
</dbReference>
<evidence type="ECO:0000256" key="1">
    <source>
        <dbReference type="ARBA" id="ARBA00004651"/>
    </source>
</evidence>
<feature type="transmembrane region" description="Helical" evidence="8">
    <location>
        <begin position="399"/>
        <end position="419"/>
    </location>
</feature>
<feature type="transmembrane region" description="Helical" evidence="8">
    <location>
        <begin position="314"/>
        <end position="336"/>
    </location>
</feature>
<feature type="transmembrane region" description="Helical" evidence="8">
    <location>
        <begin position="614"/>
        <end position="636"/>
    </location>
</feature>
<comment type="subcellular location">
    <subcellularLocation>
        <location evidence="1">Cell membrane</location>
        <topology evidence="1">Multi-pass membrane protein</topology>
    </subcellularLocation>
</comment>
<dbReference type="EMBL" id="BPQH01000030">
    <property type="protein sequence ID" value="GJD53457.1"/>
    <property type="molecule type" value="Genomic_DNA"/>
</dbReference>
<keyword evidence="6 8" id="KW-1133">Transmembrane helix</keyword>
<protein>
    <submittedName>
        <fullName evidence="9">Iron(3+)-hydroxamate import system permease protein FhuB</fullName>
    </submittedName>
</protein>
<evidence type="ECO:0000256" key="4">
    <source>
        <dbReference type="ARBA" id="ARBA00022475"/>
    </source>
</evidence>
<feature type="transmembrane region" description="Helical" evidence="8">
    <location>
        <begin position="287"/>
        <end position="308"/>
    </location>
</feature>
<dbReference type="RefSeq" id="WP_128563198.1">
    <property type="nucleotide sequence ID" value="NZ_BPQH01000030.1"/>
</dbReference>
<evidence type="ECO:0000256" key="8">
    <source>
        <dbReference type="SAM" id="Phobius"/>
    </source>
</evidence>
<feature type="transmembrane region" description="Helical" evidence="8">
    <location>
        <begin position="643"/>
        <end position="664"/>
    </location>
</feature>
<name>A0ABQ4R6W4_9HYPH</name>
<gene>
    <name evidence="9" type="primary">fhuB</name>
    <name evidence="9" type="ORF">OPKNFCMD_6232</name>
</gene>
<dbReference type="Pfam" id="PF01032">
    <property type="entry name" value="FecCD"/>
    <property type="match status" value="2"/>
</dbReference>
<evidence type="ECO:0000256" key="3">
    <source>
        <dbReference type="ARBA" id="ARBA00022448"/>
    </source>
</evidence>
<evidence type="ECO:0000313" key="9">
    <source>
        <dbReference type="EMBL" id="GJD53457.1"/>
    </source>
</evidence>